<comment type="subcellular location">
    <subcellularLocation>
        <location evidence="1">Cell membrane</location>
        <topology evidence="1">Multi-pass membrane protein</topology>
    </subcellularLocation>
</comment>
<evidence type="ECO:0000313" key="11">
    <source>
        <dbReference type="Proteomes" id="UP000002320"/>
    </source>
</evidence>
<dbReference type="EnsemblMetazoa" id="CPIJ018827-RA">
    <property type="protein sequence ID" value="CPIJ018827-PA"/>
    <property type="gene ID" value="CPIJ018827"/>
</dbReference>
<dbReference type="GO" id="GO:0005886">
    <property type="term" value="C:plasma membrane"/>
    <property type="evidence" value="ECO:0007669"/>
    <property type="project" value="UniProtKB-SubCell"/>
</dbReference>
<keyword evidence="6" id="KW-0675">Receptor</keyword>
<dbReference type="EMBL" id="DS233196">
    <property type="protein sequence ID" value="EDS28593.1"/>
    <property type="molecule type" value="Genomic_DNA"/>
</dbReference>
<dbReference type="VEuPathDB" id="VectorBase:CPIJ018827"/>
<keyword evidence="4 8" id="KW-1133">Transmembrane helix</keyword>
<evidence type="ECO:0000256" key="6">
    <source>
        <dbReference type="ARBA" id="ARBA00023170"/>
    </source>
</evidence>
<dbReference type="VEuPathDB" id="VectorBase:CQUJHB020372"/>
<evidence type="ECO:0000256" key="7">
    <source>
        <dbReference type="ARBA" id="ARBA00023180"/>
    </source>
</evidence>
<keyword evidence="5 8" id="KW-0472">Membrane</keyword>
<dbReference type="eggNOG" id="ENOG502T8XV">
    <property type="taxonomic scope" value="Eukaryota"/>
</dbReference>
<keyword evidence="3 8" id="KW-0812">Transmembrane</keyword>
<dbReference type="OrthoDB" id="7737235at2759"/>
<reference evidence="10" key="2">
    <citation type="submission" date="2021-02" db="UniProtKB">
        <authorList>
            <consortium name="EnsemblMetazoa"/>
        </authorList>
    </citation>
    <scope>IDENTIFICATION</scope>
    <source>
        <strain evidence="10">JHB</strain>
    </source>
</reference>
<reference evidence="9" key="1">
    <citation type="submission" date="2007-03" db="EMBL/GenBank/DDBJ databases">
        <title>Annotation of Culex pipiens quinquefasciatus.</title>
        <authorList>
            <consortium name="The Broad Institute Genome Sequencing Platform"/>
            <person name="Atkinson P.W."/>
            <person name="Hemingway J."/>
            <person name="Christensen B.M."/>
            <person name="Higgs S."/>
            <person name="Kodira C."/>
            <person name="Hannick L."/>
            <person name="Megy K."/>
            <person name="O'Leary S."/>
            <person name="Pearson M."/>
            <person name="Haas B.J."/>
            <person name="Mauceli E."/>
            <person name="Wortman J.R."/>
            <person name="Lee N.H."/>
            <person name="Guigo R."/>
            <person name="Stanke M."/>
            <person name="Alvarado L."/>
            <person name="Amedeo P."/>
            <person name="Antoine C.H."/>
            <person name="Arensburger P."/>
            <person name="Bidwell S.L."/>
            <person name="Crawford M."/>
            <person name="Camaro F."/>
            <person name="Devon K."/>
            <person name="Engels R."/>
            <person name="Hammond M."/>
            <person name="Howarth C."/>
            <person name="Koehrsen M."/>
            <person name="Lawson D."/>
            <person name="Montgomery P."/>
            <person name="Nene V."/>
            <person name="Nusbaum C."/>
            <person name="Puiu D."/>
            <person name="Romero-Severson J."/>
            <person name="Severson D.W."/>
            <person name="Shumway M."/>
            <person name="Sisk P."/>
            <person name="Stolte C."/>
            <person name="Zeng Q."/>
            <person name="Eisenstadt E."/>
            <person name="Fraser-Liggett C."/>
            <person name="Strausberg R."/>
            <person name="Galagan J."/>
            <person name="Birren B."/>
            <person name="Collins F.H."/>
        </authorList>
    </citation>
    <scope>NUCLEOTIDE SEQUENCE [LARGE SCALE GENOMIC DNA]</scope>
    <source>
        <strain evidence="9">JHB</strain>
    </source>
</reference>
<dbReference type="InterPro" id="IPR052192">
    <property type="entry name" value="Insect_Ionotropic_Sensory_Rcpt"/>
</dbReference>
<dbReference type="InParanoid" id="B0XHS4"/>
<keyword evidence="11" id="KW-1185">Reference proteome</keyword>
<dbReference type="KEGG" id="cqu:CpipJ_CPIJ018827"/>
<sequence>MKYIPDPQTIAEAIKREEIFEVYPDEVEVLQGFKGVVTRIINKDKHLGDYATIHFCKTAQFFEHSELNFNPRTNDKLIIILKERVRPFASCYWFAKNHPIRSLFQRYLRMVFESGIWRKIYDHKRHIFRGYRYRVLLRILIPFFYIEHGQLKGFDKQLLTIISEAHHATVEILWRRVKLRLIVLAFLILKFALTESYLVKVIQFLTDMKYEADPQTIAEVIERKEVFAVYPEEVEILEEFNNVILKIVHKLKQYFINDYATIHFCKTAHFFEHSDQNFNPQTNDKLIIILKERVRPFASCYGFAKNHPIRSLFERYMRRVFESGIWRRIYDHHTTAEGRFWMLLRPNEYPIDFKDLSPLWVVLGIGLAVSLACFLVEMFRNR</sequence>
<gene>
    <name evidence="10" type="primary">6053039</name>
    <name evidence="9" type="ORF">CpipJ_CPIJ018827</name>
</gene>
<dbReference type="HOGENOM" id="CLU_724135_0_0_1"/>
<evidence type="ECO:0000256" key="5">
    <source>
        <dbReference type="ARBA" id="ARBA00023136"/>
    </source>
</evidence>
<organism>
    <name type="scientific">Culex quinquefasciatus</name>
    <name type="common">Southern house mosquito</name>
    <name type="synonym">Culex pungens</name>
    <dbReference type="NCBI Taxonomy" id="7176"/>
    <lineage>
        <taxon>Eukaryota</taxon>
        <taxon>Metazoa</taxon>
        <taxon>Ecdysozoa</taxon>
        <taxon>Arthropoda</taxon>
        <taxon>Hexapoda</taxon>
        <taxon>Insecta</taxon>
        <taxon>Pterygota</taxon>
        <taxon>Neoptera</taxon>
        <taxon>Endopterygota</taxon>
        <taxon>Diptera</taxon>
        <taxon>Nematocera</taxon>
        <taxon>Culicoidea</taxon>
        <taxon>Culicidae</taxon>
        <taxon>Culicinae</taxon>
        <taxon>Culicini</taxon>
        <taxon>Culex</taxon>
        <taxon>Culex</taxon>
    </lineage>
</organism>
<dbReference type="AlphaFoldDB" id="B0XHS4"/>
<dbReference type="PANTHER" id="PTHR42643:SF39">
    <property type="entry name" value="IONOTROPIC RECEPTOR 56A-RELATED"/>
    <property type="match status" value="1"/>
</dbReference>
<keyword evidence="2" id="KW-1003">Cell membrane</keyword>
<evidence type="ECO:0000256" key="3">
    <source>
        <dbReference type="ARBA" id="ARBA00022692"/>
    </source>
</evidence>
<evidence type="ECO:0000256" key="8">
    <source>
        <dbReference type="SAM" id="Phobius"/>
    </source>
</evidence>
<feature type="transmembrane region" description="Helical" evidence="8">
    <location>
        <begin position="359"/>
        <end position="379"/>
    </location>
</feature>
<dbReference type="VEuPathDB" id="VectorBase:CQUJHB020287"/>
<dbReference type="Proteomes" id="UP000002320">
    <property type="component" value="Unassembled WGS sequence"/>
</dbReference>
<protein>
    <submittedName>
        <fullName evidence="9 10">Uncharacterized protein</fullName>
    </submittedName>
</protein>
<name>B0XHS4_CULQU</name>
<dbReference type="PANTHER" id="PTHR42643">
    <property type="entry name" value="IONOTROPIC RECEPTOR 20A-RELATED"/>
    <property type="match status" value="1"/>
</dbReference>
<proteinExistence type="predicted"/>
<evidence type="ECO:0000256" key="2">
    <source>
        <dbReference type="ARBA" id="ARBA00022475"/>
    </source>
</evidence>
<keyword evidence="7" id="KW-0325">Glycoprotein</keyword>
<dbReference type="SUPFAM" id="SSF53850">
    <property type="entry name" value="Periplasmic binding protein-like II"/>
    <property type="match status" value="1"/>
</dbReference>
<accession>B0XHS4</accession>
<evidence type="ECO:0000313" key="10">
    <source>
        <dbReference type="EnsemblMetazoa" id="CPIJ018827-PA"/>
    </source>
</evidence>
<evidence type="ECO:0000256" key="4">
    <source>
        <dbReference type="ARBA" id="ARBA00022989"/>
    </source>
</evidence>
<evidence type="ECO:0000256" key="1">
    <source>
        <dbReference type="ARBA" id="ARBA00004651"/>
    </source>
</evidence>
<evidence type="ECO:0000313" key="9">
    <source>
        <dbReference type="EMBL" id="EDS28593.1"/>
    </source>
</evidence>